<accession>A0ABS9CQV7</accession>
<dbReference type="EMBL" id="JAFBIT010000002">
    <property type="protein sequence ID" value="MCF2652741.1"/>
    <property type="molecule type" value="Genomic_DNA"/>
</dbReference>
<evidence type="ECO:0000256" key="1">
    <source>
        <dbReference type="SAM" id="Phobius"/>
    </source>
</evidence>
<dbReference type="RefSeq" id="WP_235323770.1">
    <property type="nucleotide sequence ID" value="NZ_JAFBIT010000002.1"/>
</dbReference>
<reference evidence="2 3" key="1">
    <citation type="submission" date="2020-12" db="EMBL/GenBank/DDBJ databases">
        <title>Whole genome sequences of gut porcine anaerobes.</title>
        <authorList>
            <person name="Kubasova T."/>
            <person name="Jahodarova E."/>
            <person name="Rychlik I."/>
        </authorList>
    </citation>
    <scope>NUCLEOTIDE SEQUENCE [LARGE SCALE GENOMIC DNA]</scope>
    <source>
        <strain evidence="2 3">An867</strain>
    </source>
</reference>
<keyword evidence="1" id="KW-1133">Transmembrane helix</keyword>
<gene>
    <name evidence="2" type="ORF">JQM67_09005</name>
</gene>
<organism evidence="2 3">
    <name type="scientific">Anaeromassilibacillus senegalensis</name>
    <dbReference type="NCBI Taxonomy" id="1673717"/>
    <lineage>
        <taxon>Bacteria</taxon>
        <taxon>Bacillati</taxon>
        <taxon>Bacillota</taxon>
        <taxon>Clostridia</taxon>
        <taxon>Eubacteriales</taxon>
        <taxon>Acutalibacteraceae</taxon>
        <taxon>Anaeromassilibacillus</taxon>
    </lineage>
</organism>
<keyword evidence="3" id="KW-1185">Reference proteome</keyword>
<proteinExistence type="predicted"/>
<evidence type="ECO:0000313" key="2">
    <source>
        <dbReference type="EMBL" id="MCF2652741.1"/>
    </source>
</evidence>
<sequence length="506" mass="55617">MSKKPNMAAVKSALHKDKFKHGSLAVAFTVVFIAIIIVINILVSALTTRFPSMNIDLTLEGLNTLSEDSLDVAKGIENETTIYLIGSEDAIRRDEVYTNYGLKYSQVANLADKLHEANNKIKVQFIDPDLNPTFISQYSEDSLTTGKIMVETEKRHKVLSVTDLFSIQQDSTTGQYNYYSKVDGALANALYLVNLDSVPVIAFATGHNEMLTISSNLTSFTAMLGDNNFEVQEFNLLTEEIPEEASIIFLGTPTTDYTTEEIAKLEAFLNDKEMASSRTLYCTTYPTQSWDSMPNLSSFLAEWGLAPQTGVLAETDMNNVITTQDASGAYLFANVTEDVLSDTYQNIVMPASASVKRLFNANNDIVTYSVVETSDTAYVVSDEMEAQEDPETDVYTIVGLAQRYMDNYGKICANVVVDGCTMNYLSQYIGNPTFGNKTLTLDFIKALTGTTDTRIGLTVTQTQTNTLDIAASSAVIQMVGLGLFTIVVPIAVLVAGLVIFLRRRHL</sequence>
<feature type="transmembrane region" description="Helical" evidence="1">
    <location>
        <begin position="474"/>
        <end position="501"/>
    </location>
</feature>
<comment type="caution">
    <text evidence="2">The sequence shown here is derived from an EMBL/GenBank/DDBJ whole genome shotgun (WGS) entry which is preliminary data.</text>
</comment>
<evidence type="ECO:0000313" key="3">
    <source>
        <dbReference type="Proteomes" id="UP001299220"/>
    </source>
</evidence>
<keyword evidence="1" id="KW-0472">Membrane</keyword>
<protein>
    <submittedName>
        <fullName evidence="2">GldG family protein</fullName>
    </submittedName>
</protein>
<keyword evidence="1" id="KW-0812">Transmembrane</keyword>
<name>A0ABS9CQV7_9FIRM</name>
<feature type="transmembrane region" description="Helical" evidence="1">
    <location>
        <begin position="21"/>
        <end position="43"/>
    </location>
</feature>
<dbReference type="Proteomes" id="UP001299220">
    <property type="component" value="Unassembled WGS sequence"/>
</dbReference>